<dbReference type="PANTHER" id="PTHR33567">
    <property type="entry name" value="CHROMATE ION TRANSPORTER (EUROFUNG)"/>
    <property type="match status" value="1"/>
</dbReference>
<comment type="caution">
    <text evidence="8">The sequence shown here is derived from an EMBL/GenBank/DDBJ whole genome shotgun (WGS) entry which is preliminary data.</text>
</comment>
<accession>A0A1Y2B585</accession>
<feature type="transmembrane region" description="Helical" evidence="7">
    <location>
        <begin position="353"/>
        <end position="370"/>
    </location>
</feature>
<feature type="transmembrane region" description="Helical" evidence="7">
    <location>
        <begin position="262"/>
        <end position="283"/>
    </location>
</feature>
<evidence type="ECO:0000256" key="4">
    <source>
        <dbReference type="ARBA" id="ARBA00022692"/>
    </source>
</evidence>
<dbReference type="Proteomes" id="UP000193642">
    <property type="component" value="Unassembled WGS sequence"/>
</dbReference>
<dbReference type="GO" id="GO:0005886">
    <property type="term" value="C:plasma membrane"/>
    <property type="evidence" value="ECO:0007669"/>
    <property type="project" value="UniProtKB-SubCell"/>
</dbReference>
<feature type="transmembrane region" description="Helical" evidence="7">
    <location>
        <begin position="295"/>
        <end position="315"/>
    </location>
</feature>
<dbReference type="Pfam" id="PF02417">
    <property type="entry name" value="Chromate_transp"/>
    <property type="match status" value="2"/>
</dbReference>
<protein>
    <recommendedName>
        <fullName evidence="10">Chromate transporter</fullName>
    </recommendedName>
</protein>
<evidence type="ECO:0000256" key="1">
    <source>
        <dbReference type="ARBA" id="ARBA00004651"/>
    </source>
</evidence>
<dbReference type="AlphaFoldDB" id="A0A1Y2B585"/>
<keyword evidence="9" id="KW-1185">Reference proteome</keyword>
<feature type="transmembrane region" description="Helical" evidence="7">
    <location>
        <begin position="80"/>
        <end position="103"/>
    </location>
</feature>
<dbReference type="GO" id="GO:0015109">
    <property type="term" value="F:chromate transmembrane transporter activity"/>
    <property type="evidence" value="ECO:0007669"/>
    <property type="project" value="InterPro"/>
</dbReference>
<dbReference type="EMBL" id="MCGO01000085">
    <property type="protein sequence ID" value="ORY29904.1"/>
    <property type="molecule type" value="Genomic_DNA"/>
</dbReference>
<evidence type="ECO:0000256" key="5">
    <source>
        <dbReference type="ARBA" id="ARBA00022989"/>
    </source>
</evidence>
<evidence type="ECO:0000256" key="7">
    <source>
        <dbReference type="SAM" id="Phobius"/>
    </source>
</evidence>
<proteinExistence type="inferred from homology"/>
<keyword evidence="5 7" id="KW-1133">Transmembrane helix</keyword>
<evidence type="ECO:0000313" key="9">
    <source>
        <dbReference type="Proteomes" id="UP000193642"/>
    </source>
</evidence>
<evidence type="ECO:0000256" key="3">
    <source>
        <dbReference type="ARBA" id="ARBA00022475"/>
    </source>
</evidence>
<evidence type="ECO:0008006" key="10">
    <source>
        <dbReference type="Google" id="ProtNLM"/>
    </source>
</evidence>
<comment type="similarity">
    <text evidence="2">Belongs to the chromate ion transporter (CHR) (TC 2.A.51) family.</text>
</comment>
<feature type="transmembrane region" description="Helical" evidence="7">
    <location>
        <begin position="187"/>
        <end position="212"/>
    </location>
</feature>
<dbReference type="OrthoDB" id="2160638at2759"/>
<sequence>MAEIDVSSPDHAPARLSLLQRCKEAVLGMWPMGWIAFGGPQGFIALLFKTYVVERKWITEEIFLELYAVAMAQPGLPSAVMMACLGYGISIVGSSTLPIWVLYLERSLAAVSIGLVIVSTKSLAVKILVDKTTSTLAAIAIVLILNFSTTAWLLPVMTFSGGLVTYLEAEIPFGEKIIHSYDLPRPIVIFTTFYFYGTVLFGGIIPILYSYLVTGNQWLSSTEFLMGFAVMSILPGFGYNFSAYCGALAFRGSAWTSFVGAFLAWAGLFGPGCLLNAGLVPIWKHYRDLPVLKKVFKGLNSVSVGLMIGSVFLLVNKAVSLPGNKVAALGEYPGWTAVMVVSVVAMDTWKVQPWWLIISGAVVGAVVWVADGKP</sequence>
<name>A0A1Y2B585_9FUNG</name>
<dbReference type="InterPro" id="IPR003370">
    <property type="entry name" value="Chromate_transpt"/>
</dbReference>
<evidence type="ECO:0000256" key="6">
    <source>
        <dbReference type="ARBA" id="ARBA00023136"/>
    </source>
</evidence>
<keyword evidence="4 7" id="KW-0812">Transmembrane</keyword>
<evidence type="ECO:0000313" key="8">
    <source>
        <dbReference type="EMBL" id="ORY29904.1"/>
    </source>
</evidence>
<dbReference type="STRING" id="329046.A0A1Y2B585"/>
<keyword evidence="6 7" id="KW-0472">Membrane</keyword>
<gene>
    <name evidence="8" type="ORF">BCR33DRAFT_772339</name>
</gene>
<dbReference type="PANTHER" id="PTHR33567:SF3">
    <property type="entry name" value="CHROMATE ION TRANSPORTER (EUROFUNG)"/>
    <property type="match status" value="1"/>
</dbReference>
<keyword evidence="3" id="KW-1003">Cell membrane</keyword>
<reference evidence="8 9" key="1">
    <citation type="submission" date="2016-07" db="EMBL/GenBank/DDBJ databases">
        <title>Pervasive Adenine N6-methylation of Active Genes in Fungi.</title>
        <authorList>
            <consortium name="DOE Joint Genome Institute"/>
            <person name="Mondo S.J."/>
            <person name="Dannebaum R.O."/>
            <person name="Kuo R.C."/>
            <person name="Labutti K."/>
            <person name="Haridas S."/>
            <person name="Kuo A."/>
            <person name="Salamov A."/>
            <person name="Ahrendt S.R."/>
            <person name="Lipzen A."/>
            <person name="Sullivan W."/>
            <person name="Andreopoulos W.B."/>
            <person name="Clum A."/>
            <person name="Lindquist E."/>
            <person name="Daum C."/>
            <person name="Ramamoorthy G.K."/>
            <person name="Gryganskyi A."/>
            <person name="Culley D."/>
            <person name="Magnuson J.K."/>
            <person name="James T.Y."/>
            <person name="O'Malley M.A."/>
            <person name="Stajich J.E."/>
            <person name="Spatafora J.W."/>
            <person name="Visel A."/>
            <person name="Grigoriev I.V."/>
        </authorList>
    </citation>
    <scope>NUCLEOTIDE SEQUENCE [LARGE SCALE GENOMIC DNA]</scope>
    <source>
        <strain evidence="8 9">JEL800</strain>
    </source>
</reference>
<comment type="subcellular location">
    <subcellularLocation>
        <location evidence="1">Cell membrane</location>
        <topology evidence="1">Multi-pass membrane protein</topology>
    </subcellularLocation>
</comment>
<feature type="transmembrane region" description="Helical" evidence="7">
    <location>
        <begin position="109"/>
        <end position="129"/>
    </location>
</feature>
<evidence type="ECO:0000256" key="2">
    <source>
        <dbReference type="ARBA" id="ARBA00005262"/>
    </source>
</evidence>
<feature type="transmembrane region" description="Helical" evidence="7">
    <location>
        <begin position="136"/>
        <end position="167"/>
    </location>
</feature>
<organism evidence="8 9">
    <name type="scientific">Rhizoclosmatium globosum</name>
    <dbReference type="NCBI Taxonomy" id="329046"/>
    <lineage>
        <taxon>Eukaryota</taxon>
        <taxon>Fungi</taxon>
        <taxon>Fungi incertae sedis</taxon>
        <taxon>Chytridiomycota</taxon>
        <taxon>Chytridiomycota incertae sedis</taxon>
        <taxon>Chytridiomycetes</taxon>
        <taxon>Chytridiales</taxon>
        <taxon>Chytriomycetaceae</taxon>
        <taxon>Rhizoclosmatium</taxon>
    </lineage>
</organism>
<feature type="transmembrane region" description="Helical" evidence="7">
    <location>
        <begin position="27"/>
        <end position="48"/>
    </location>
</feature>
<feature type="transmembrane region" description="Helical" evidence="7">
    <location>
        <begin position="224"/>
        <end position="250"/>
    </location>
</feature>